<protein>
    <recommendedName>
        <fullName evidence="7">Lysine--tRNA ligase</fullName>
        <ecNumber evidence="7">6.1.1.6</ecNumber>
    </recommendedName>
    <alternativeName>
        <fullName evidence="7">Lysyl-tRNA synthetase</fullName>
        <shortName evidence="7">LysRS</shortName>
    </alternativeName>
</protein>
<evidence type="ECO:0000256" key="4">
    <source>
        <dbReference type="ARBA" id="ARBA00022840"/>
    </source>
</evidence>
<dbReference type="CDD" id="cd04322">
    <property type="entry name" value="LysRS_N"/>
    <property type="match status" value="1"/>
</dbReference>
<dbReference type="InterPro" id="IPR018149">
    <property type="entry name" value="Lys-tRNA-synth_II_C"/>
</dbReference>
<evidence type="ECO:0000256" key="3">
    <source>
        <dbReference type="ARBA" id="ARBA00022741"/>
    </source>
</evidence>
<comment type="caution">
    <text evidence="10">The sequence shown here is derived from an EMBL/GenBank/DDBJ whole genome shotgun (WGS) entry which is preliminary data.</text>
</comment>
<evidence type="ECO:0000256" key="2">
    <source>
        <dbReference type="ARBA" id="ARBA00022723"/>
    </source>
</evidence>
<dbReference type="GO" id="GO:0000049">
    <property type="term" value="F:tRNA binding"/>
    <property type="evidence" value="ECO:0007669"/>
    <property type="project" value="TreeGrafter"/>
</dbReference>
<accession>A0A399FVX8</accession>
<feature type="binding site" evidence="7">
    <location>
        <position position="400"/>
    </location>
    <ligand>
        <name>Mg(2+)</name>
        <dbReference type="ChEBI" id="CHEBI:18420"/>
        <label>2</label>
    </ligand>
</feature>
<feature type="binding site" evidence="7">
    <location>
        <position position="400"/>
    </location>
    <ligand>
        <name>Mg(2+)</name>
        <dbReference type="ChEBI" id="CHEBI:18420"/>
        <label>1</label>
    </ligand>
</feature>
<dbReference type="Pfam" id="PF00152">
    <property type="entry name" value="tRNA-synt_2"/>
    <property type="match status" value="1"/>
</dbReference>
<evidence type="ECO:0000259" key="9">
    <source>
        <dbReference type="PROSITE" id="PS50862"/>
    </source>
</evidence>
<dbReference type="InterPro" id="IPR002313">
    <property type="entry name" value="Lys-tRNA-ligase_II"/>
</dbReference>
<evidence type="ECO:0000313" key="10">
    <source>
        <dbReference type="EMBL" id="RII00595.1"/>
    </source>
</evidence>
<dbReference type="GO" id="GO:0005524">
    <property type="term" value="F:ATP binding"/>
    <property type="evidence" value="ECO:0007669"/>
    <property type="project" value="UniProtKB-UniRule"/>
</dbReference>
<comment type="catalytic activity">
    <reaction evidence="6 7 8">
        <text>tRNA(Lys) + L-lysine + ATP = L-lysyl-tRNA(Lys) + AMP + diphosphate</text>
        <dbReference type="Rhea" id="RHEA:20792"/>
        <dbReference type="Rhea" id="RHEA-COMP:9696"/>
        <dbReference type="Rhea" id="RHEA-COMP:9697"/>
        <dbReference type="ChEBI" id="CHEBI:30616"/>
        <dbReference type="ChEBI" id="CHEBI:32551"/>
        <dbReference type="ChEBI" id="CHEBI:33019"/>
        <dbReference type="ChEBI" id="CHEBI:78442"/>
        <dbReference type="ChEBI" id="CHEBI:78529"/>
        <dbReference type="ChEBI" id="CHEBI:456215"/>
        <dbReference type="EC" id="6.1.1.6"/>
    </reaction>
</comment>
<gene>
    <name evidence="7 10" type="primary">lysS</name>
    <name evidence="10" type="ORF">B9J77_02400</name>
</gene>
<comment type="subcellular location">
    <subcellularLocation>
        <location evidence="7">Cytoplasm</location>
    </subcellularLocation>
</comment>
<dbReference type="Gene3D" id="3.30.930.10">
    <property type="entry name" value="Bira Bifunctional Protein, Domain 2"/>
    <property type="match status" value="1"/>
</dbReference>
<name>A0A399FVX8_UNCN2</name>
<evidence type="ECO:0000313" key="11">
    <source>
        <dbReference type="Proteomes" id="UP000266287"/>
    </source>
</evidence>
<dbReference type="InterPro" id="IPR012340">
    <property type="entry name" value="NA-bd_OB-fold"/>
</dbReference>
<comment type="subunit">
    <text evidence="7">Homodimer.</text>
</comment>
<dbReference type="InterPro" id="IPR004364">
    <property type="entry name" value="Aa-tRNA-synt_II"/>
</dbReference>
<organism evidence="10 11">
    <name type="scientific">candidate division NPL-UPA2 bacterium Unc8</name>
    <dbReference type="NCBI Taxonomy" id="1980939"/>
    <lineage>
        <taxon>Bacteria</taxon>
    </lineage>
</organism>
<keyword evidence="1 7" id="KW-0436">Ligase</keyword>
<evidence type="ECO:0000256" key="1">
    <source>
        <dbReference type="ARBA" id="ARBA00022598"/>
    </source>
</evidence>
<evidence type="ECO:0000256" key="6">
    <source>
        <dbReference type="ARBA" id="ARBA00048573"/>
    </source>
</evidence>
<evidence type="ECO:0000256" key="5">
    <source>
        <dbReference type="ARBA" id="ARBA00023146"/>
    </source>
</evidence>
<comment type="similarity">
    <text evidence="7">Belongs to the class-II aminoacyl-tRNA synthetase family.</text>
</comment>
<dbReference type="GO" id="GO:0006430">
    <property type="term" value="P:lysyl-tRNA aminoacylation"/>
    <property type="evidence" value="ECO:0007669"/>
    <property type="project" value="UniProtKB-UniRule"/>
</dbReference>
<keyword evidence="7" id="KW-0963">Cytoplasm</keyword>
<dbReference type="NCBIfam" id="TIGR00499">
    <property type="entry name" value="lysS_bact"/>
    <property type="match status" value="1"/>
</dbReference>
<evidence type="ECO:0000256" key="8">
    <source>
        <dbReference type="RuleBase" id="RU000336"/>
    </source>
</evidence>
<keyword evidence="5 7" id="KW-0030">Aminoacyl-tRNA synthetase</keyword>
<dbReference type="AlphaFoldDB" id="A0A399FVX8"/>
<dbReference type="NCBIfam" id="NF001756">
    <property type="entry name" value="PRK00484.1"/>
    <property type="match status" value="1"/>
</dbReference>
<comment type="cofactor">
    <cofactor evidence="7 8">
        <name>Mg(2+)</name>
        <dbReference type="ChEBI" id="CHEBI:18420"/>
    </cofactor>
    <text evidence="7 8">Binds 3 Mg(2+) ions per subunit.</text>
</comment>
<sequence length="475" mass="54253">MDKKEKIEEIPEERLQKLEKVKSSGVSPYGGRFKRTHSIADLNEEMEGEVIIAGRLIAIRKHGKSIFFDLWDGSAVIQIYLNCSFIGEEKYNIFQEGIDIGDFIGITGEVFRTRMGELSVKASNWTLLTKTMRPLPAKWHGLKDVEIKYRQRYLDLIANAKAREVFALRSSLTKELRRWLDEQGFTEVETPILQAIPGGAAGKPFRTYQDALKMELFLRIAPELYLKQLLVGGEEKVYDLNKSFRNEGLSTRHNPEFTMLELYEAYADYEYMMEFCEKLILNLADTILGKRQITYQGMKIDLSPPWRRTTFNEALRELYNVDIKTEDLKSLTQKLRAAKVEIPGENITRSGIVRLLEKSLASTFPTFIIDYPAFLCPLAKRKKDNLDVCERFELFAGGIEIANAYSELADPIEQRKRLYEQADVVDEGFLLALEHGMPPASGMGIGIDRLIMLFTDSASVRDVILFPQLGAVTQD</sequence>
<dbReference type="PROSITE" id="PS50862">
    <property type="entry name" value="AA_TRNA_LIGASE_II"/>
    <property type="match status" value="1"/>
</dbReference>
<feature type="domain" description="Aminoacyl-transfer RNA synthetases class-II family profile" evidence="9">
    <location>
        <begin position="166"/>
        <end position="467"/>
    </location>
</feature>
<feature type="binding site" evidence="7">
    <location>
        <position position="393"/>
    </location>
    <ligand>
        <name>Mg(2+)</name>
        <dbReference type="ChEBI" id="CHEBI:18420"/>
        <label>1</label>
    </ligand>
</feature>
<proteinExistence type="inferred from homology"/>
<dbReference type="PRINTS" id="PR00982">
    <property type="entry name" value="TRNASYNTHLYS"/>
</dbReference>
<dbReference type="Proteomes" id="UP000266287">
    <property type="component" value="Unassembled WGS sequence"/>
</dbReference>
<keyword evidence="3 7" id="KW-0547">Nucleotide-binding</keyword>
<dbReference type="Gene3D" id="2.40.50.140">
    <property type="entry name" value="Nucleic acid-binding proteins"/>
    <property type="match status" value="1"/>
</dbReference>
<dbReference type="PANTHER" id="PTHR42918">
    <property type="entry name" value="LYSYL-TRNA SYNTHETASE"/>
    <property type="match status" value="1"/>
</dbReference>
<dbReference type="HAMAP" id="MF_00252">
    <property type="entry name" value="Lys_tRNA_synth_class2"/>
    <property type="match status" value="1"/>
</dbReference>
<keyword evidence="4 7" id="KW-0067">ATP-binding</keyword>
<dbReference type="Pfam" id="PF01336">
    <property type="entry name" value="tRNA_anti-codon"/>
    <property type="match status" value="1"/>
</dbReference>
<dbReference type="SUPFAM" id="SSF50249">
    <property type="entry name" value="Nucleic acid-binding proteins"/>
    <property type="match status" value="1"/>
</dbReference>
<dbReference type="GO" id="GO:0005829">
    <property type="term" value="C:cytosol"/>
    <property type="evidence" value="ECO:0007669"/>
    <property type="project" value="TreeGrafter"/>
</dbReference>
<keyword evidence="7" id="KW-0648">Protein biosynthesis</keyword>
<dbReference type="EMBL" id="NDHY01000003">
    <property type="protein sequence ID" value="RII00595.1"/>
    <property type="molecule type" value="Genomic_DNA"/>
</dbReference>
<reference evidence="10 11" key="1">
    <citation type="submission" date="2018-08" db="EMBL/GenBank/DDBJ databases">
        <title>Draft genome of candidate division NPL-UPA2 bacterium Unc8 that adapted to ultra-basic serpentinizing groundwater.</title>
        <authorList>
            <person name="Ishii S."/>
            <person name="Suzuki S."/>
            <person name="Nealson K.H."/>
        </authorList>
    </citation>
    <scope>NUCLEOTIDE SEQUENCE [LARGE SCALE GENOMIC DNA]</scope>
    <source>
        <strain evidence="10">Unc8</strain>
    </source>
</reference>
<keyword evidence="7 8" id="KW-0460">Magnesium</keyword>
<dbReference type="PANTHER" id="PTHR42918:SF15">
    <property type="entry name" value="LYSINE--TRNA LIGASE, CHLOROPLASTIC_MITOCHONDRIAL"/>
    <property type="match status" value="1"/>
</dbReference>
<dbReference type="EC" id="6.1.1.6" evidence="7"/>
<evidence type="ECO:0000256" key="7">
    <source>
        <dbReference type="HAMAP-Rule" id="MF_00252"/>
    </source>
</evidence>
<keyword evidence="2 7" id="KW-0479">Metal-binding</keyword>
<dbReference type="SUPFAM" id="SSF55681">
    <property type="entry name" value="Class II aaRS and biotin synthetases"/>
    <property type="match status" value="1"/>
</dbReference>
<dbReference type="InterPro" id="IPR044136">
    <property type="entry name" value="Lys-tRNA-ligase_II_N"/>
</dbReference>
<dbReference type="GO" id="GO:0000287">
    <property type="term" value="F:magnesium ion binding"/>
    <property type="evidence" value="ECO:0007669"/>
    <property type="project" value="UniProtKB-UniRule"/>
</dbReference>
<dbReference type="InterPro" id="IPR045864">
    <property type="entry name" value="aa-tRNA-synth_II/BPL/LPL"/>
</dbReference>
<dbReference type="InterPro" id="IPR006195">
    <property type="entry name" value="aa-tRNA-synth_II"/>
</dbReference>
<dbReference type="GO" id="GO:0004824">
    <property type="term" value="F:lysine-tRNA ligase activity"/>
    <property type="evidence" value="ECO:0007669"/>
    <property type="project" value="UniProtKB-UniRule"/>
</dbReference>
<dbReference type="InterPro" id="IPR004365">
    <property type="entry name" value="NA-bd_OB_tRNA"/>
</dbReference>